<dbReference type="InterPro" id="IPR007197">
    <property type="entry name" value="rSAM"/>
</dbReference>
<accession>A0A1S6WDU7</accession>
<dbReference type="InterPro" id="IPR058240">
    <property type="entry name" value="rSAM_sf"/>
</dbReference>
<protein>
    <submittedName>
        <fullName evidence="7">Radical SAM</fullName>
    </submittedName>
</protein>
<sequence>MTAHVFSDTGRGCAYDCAFCSEKSGVTGGLRHLATAADRLYRQLEDVVAVIEEDYPGMGASAFVEDSILLGGSPRALDRLCDLLECRPLPIQFGAQFTVDQILNRERQIARLADVGMRYIFIGLETFDPKEIGGMSKDIGSKNGSWQDRATRVFQTLTNHRVSCGCALLFGLGESHDSRIALLDTIIESRQKTGCPTVISANWAVQHPLRGQSGGADFDYLSWGTPPGPYLDLFHHFGEASVNYPLQGQRPPEIQQIEEIVEKLEIFAHAITD</sequence>
<evidence type="ECO:0000256" key="3">
    <source>
        <dbReference type="ARBA" id="ARBA00022723"/>
    </source>
</evidence>
<proteinExistence type="predicted"/>
<dbReference type="PANTHER" id="PTHR43409:SF7">
    <property type="entry name" value="BLL1977 PROTEIN"/>
    <property type="match status" value="1"/>
</dbReference>
<dbReference type="PANTHER" id="PTHR43409">
    <property type="entry name" value="ANAEROBIC MAGNESIUM-PROTOPORPHYRIN IX MONOMETHYL ESTER CYCLASE-RELATED"/>
    <property type="match status" value="1"/>
</dbReference>
<dbReference type="InterPro" id="IPR051198">
    <property type="entry name" value="BchE-like"/>
</dbReference>
<keyword evidence="4" id="KW-0408">Iron</keyword>
<dbReference type="AlphaFoldDB" id="A0A1S6WDU7"/>
<dbReference type="GO" id="GO:0003824">
    <property type="term" value="F:catalytic activity"/>
    <property type="evidence" value="ECO:0007669"/>
    <property type="project" value="InterPro"/>
</dbReference>
<keyword evidence="5" id="KW-0411">Iron-sulfur</keyword>
<dbReference type="InterPro" id="IPR013785">
    <property type="entry name" value="Aldolase_TIM"/>
</dbReference>
<dbReference type="SUPFAM" id="SSF102114">
    <property type="entry name" value="Radical SAM enzymes"/>
    <property type="match status" value="1"/>
</dbReference>
<feature type="domain" description="Elp3/MiaA/NifB-like radical SAM core" evidence="6">
    <location>
        <begin position="3"/>
        <end position="263"/>
    </location>
</feature>
<reference evidence="7" key="1">
    <citation type="submission" date="2017-01" db="EMBL/GenBank/DDBJ databases">
        <title>Elucidation and Expansion of monobactam Biosynthesis.</title>
        <authorList>
            <person name="Webster A.L.H."/>
            <person name="Walker C."/>
            <person name="Li H."/>
            <person name="Skinnider M."/>
            <person name="Magarvey N.A."/>
        </authorList>
    </citation>
    <scope>NUCLEOTIDE SEQUENCE</scope>
    <source>
        <strain evidence="7">ATCC 31700</strain>
    </source>
</reference>
<dbReference type="InterPro" id="IPR006638">
    <property type="entry name" value="Elp3/MiaA/NifB-like_rSAM"/>
</dbReference>
<evidence type="ECO:0000259" key="6">
    <source>
        <dbReference type="SMART" id="SM00729"/>
    </source>
</evidence>
<dbReference type="SFLD" id="SFLDS00029">
    <property type="entry name" value="Radical_SAM"/>
    <property type="match status" value="1"/>
</dbReference>
<dbReference type="Gene3D" id="3.20.20.70">
    <property type="entry name" value="Aldolase class I"/>
    <property type="match status" value="1"/>
</dbReference>
<dbReference type="GO" id="GO:0046872">
    <property type="term" value="F:metal ion binding"/>
    <property type="evidence" value="ECO:0007669"/>
    <property type="project" value="UniProtKB-KW"/>
</dbReference>
<dbReference type="EMBL" id="KY452017">
    <property type="protein sequence ID" value="AQX14437.1"/>
    <property type="molecule type" value="Genomic_DNA"/>
</dbReference>
<dbReference type="GO" id="GO:0051536">
    <property type="term" value="F:iron-sulfur cluster binding"/>
    <property type="evidence" value="ECO:0007669"/>
    <property type="project" value="UniProtKB-KW"/>
</dbReference>
<gene>
    <name evidence="7" type="primary">Rhz2</name>
</gene>
<keyword evidence="2" id="KW-0949">S-adenosyl-L-methionine</keyword>
<organism evidence="7">
    <name type="scientific">Agrobacterium tumefaciens</name>
    <dbReference type="NCBI Taxonomy" id="358"/>
    <lineage>
        <taxon>Bacteria</taxon>
        <taxon>Pseudomonadati</taxon>
        <taxon>Pseudomonadota</taxon>
        <taxon>Alphaproteobacteria</taxon>
        <taxon>Hyphomicrobiales</taxon>
        <taxon>Rhizobiaceae</taxon>
        <taxon>Rhizobium/Agrobacterium group</taxon>
        <taxon>Agrobacterium</taxon>
        <taxon>Agrobacterium tumefaciens complex</taxon>
    </lineage>
</organism>
<evidence type="ECO:0000256" key="5">
    <source>
        <dbReference type="ARBA" id="ARBA00023014"/>
    </source>
</evidence>
<evidence type="ECO:0000256" key="1">
    <source>
        <dbReference type="ARBA" id="ARBA00001966"/>
    </source>
</evidence>
<dbReference type="SMART" id="SM00729">
    <property type="entry name" value="Elp3"/>
    <property type="match status" value="1"/>
</dbReference>
<comment type="cofactor">
    <cofactor evidence="1">
        <name>[4Fe-4S] cluster</name>
        <dbReference type="ChEBI" id="CHEBI:49883"/>
    </cofactor>
</comment>
<keyword evidence="3" id="KW-0479">Metal-binding</keyword>
<name>A0A1S6WDU7_AGRTU</name>
<dbReference type="Pfam" id="PF04055">
    <property type="entry name" value="Radical_SAM"/>
    <property type="match status" value="1"/>
</dbReference>
<evidence type="ECO:0000313" key="7">
    <source>
        <dbReference type="EMBL" id="AQX14437.1"/>
    </source>
</evidence>
<evidence type="ECO:0000256" key="4">
    <source>
        <dbReference type="ARBA" id="ARBA00023004"/>
    </source>
</evidence>
<dbReference type="SFLD" id="SFLDG01082">
    <property type="entry name" value="B12-binding_domain_containing"/>
    <property type="match status" value="1"/>
</dbReference>
<dbReference type="CDD" id="cd01335">
    <property type="entry name" value="Radical_SAM"/>
    <property type="match status" value="1"/>
</dbReference>
<evidence type="ECO:0000256" key="2">
    <source>
        <dbReference type="ARBA" id="ARBA00022691"/>
    </source>
</evidence>
<dbReference type="GO" id="GO:0005829">
    <property type="term" value="C:cytosol"/>
    <property type="evidence" value="ECO:0007669"/>
    <property type="project" value="TreeGrafter"/>
</dbReference>